<dbReference type="InterPro" id="IPR026891">
    <property type="entry name" value="Fn3-like"/>
</dbReference>
<dbReference type="Pfam" id="PF01915">
    <property type="entry name" value="Glyco_hydro_3_C"/>
    <property type="match status" value="1"/>
</dbReference>
<evidence type="ECO:0000313" key="8">
    <source>
        <dbReference type="EMBL" id="BBH96092.1"/>
    </source>
</evidence>
<dbReference type="Pfam" id="PF00933">
    <property type="entry name" value="Glyco_hydro_3"/>
    <property type="match status" value="1"/>
</dbReference>
<organism evidence="8">
    <name type="scientific">Thermogemmatispora argillosa</name>
    <dbReference type="NCBI Taxonomy" id="2045280"/>
    <lineage>
        <taxon>Bacteria</taxon>
        <taxon>Bacillati</taxon>
        <taxon>Chloroflexota</taxon>
        <taxon>Ktedonobacteria</taxon>
        <taxon>Thermogemmatisporales</taxon>
        <taxon>Thermogemmatisporaceae</taxon>
        <taxon>Thermogemmatispora</taxon>
    </lineage>
</organism>
<evidence type="ECO:0000256" key="5">
    <source>
        <dbReference type="ARBA" id="ARBA00022801"/>
    </source>
</evidence>
<dbReference type="PANTHER" id="PTHR30620">
    <property type="entry name" value="PERIPLASMIC BETA-GLUCOSIDASE-RELATED"/>
    <property type="match status" value="1"/>
</dbReference>
<dbReference type="Gene3D" id="2.60.40.10">
    <property type="entry name" value="Immunoglobulins"/>
    <property type="match status" value="1"/>
</dbReference>
<accession>A0A455T9E8</accession>
<evidence type="ECO:0000256" key="1">
    <source>
        <dbReference type="ARBA" id="ARBA00000448"/>
    </source>
</evidence>
<reference evidence="8" key="1">
    <citation type="submission" date="2018-12" db="EMBL/GenBank/DDBJ databases">
        <title>Novel natural products biosynthetic potential of the class Ktedonobacteria.</title>
        <authorList>
            <person name="Zheng Y."/>
            <person name="Saitou A."/>
            <person name="Wang C.M."/>
            <person name="Toyoda A."/>
            <person name="Minakuchi Y."/>
            <person name="Sekiguchi Y."/>
            <person name="Ueda K."/>
            <person name="Takano H."/>
            <person name="Sakai Y."/>
            <person name="Yokota A."/>
            <person name="Yabe S."/>
        </authorList>
    </citation>
    <scope>NUCLEOTIDE SEQUENCE</scope>
    <source>
        <strain evidence="8">A3-2</strain>
    </source>
</reference>
<dbReference type="PANTHER" id="PTHR30620:SF16">
    <property type="entry name" value="LYSOSOMAL BETA GLUCOSIDASE"/>
    <property type="match status" value="1"/>
</dbReference>
<proteinExistence type="inferred from homology"/>
<name>A0A455T9E8_9CHLR</name>
<evidence type="ECO:0000259" key="7">
    <source>
        <dbReference type="SMART" id="SM01217"/>
    </source>
</evidence>
<dbReference type="Gene3D" id="3.20.20.300">
    <property type="entry name" value="Glycoside hydrolase, family 3, N-terminal domain"/>
    <property type="match status" value="1"/>
</dbReference>
<dbReference type="InterPro" id="IPR013783">
    <property type="entry name" value="Ig-like_fold"/>
</dbReference>
<keyword evidence="4" id="KW-0732">Signal</keyword>
<keyword evidence="5" id="KW-0378">Hydrolase</keyword>
<dbReference type="FunFam" id="3.20.20.300:FF:000005">
    <property type="entry name" value="Periplasmic beta-glucosidase"/>
    <property type="match status" value="1"/>
</dbReference>
<dbReference type="PRINTS" id="PR00133">
    <property type="entry name" value="GLHYDRLASE3"/>
</dbReference>
<comment type="similarity">
    <text evidence="2">Belongs to the glycosyl hydrolase 3 family.</text>
</comment>
<dbReference type="Gene3D" id="3.40.50.1700">
    <property type="entry name" value="Glycoside hydrolase family 3 C-terminal domain"/>
    <property type="match status" value="1"/>
</dbReference>
<dbReference type="InterPro" id="IPR036881">
    <property type="entry name" value="Glyco_hydro_3_C_sf"/>
</dbReference>
<dbReference type="EC" id="3.2.1.21" evidence="3"/>
<dbReference type="GO" id="GO:0009251">
    <property type="term" value="P:glucan catabolic process"/>
    <property type="evidence" value="ECO:0007669"/>
    <property type="project" value="TreeGrafter"/>
</dbReference>
<dbReference type="AlphaFoldDB" id="A0A455T9E8"/>
<dbReference type="SMART" id="SM01217">
    <property type="entry name" value="Fn3_like"/>
    <property type="match status" value="1"/>
</dbReference>
<dbReference type="InterPro" id="IPR002772">
    <property type="entry name" value="Glyco_hydro_3_C"/>
</dbReference>
<dbReference type="SUPFAM" id="SSF52279">
    <property type="entry name" value="Beta-D-glucan exohydrolase, C-terminal domain"/>
    <property type="match status" value="1"/>
</dbReference>
<protein>
    <recommendedName>
        <fullName evidence="3">beta-glucosidase</fullName>
        <ecNumber evidence="3">3.2.1.21</ecNumber>
    </recommendedName>
</protein>
<evidence type="ECO:0000256" key="3">
    <source>
        <dbReference type="ARBA" id="ARBA00012744"/>
    </source>
</evidence>
<feature type="domain" description="Fibronectin type III-like" evidence="7">
    <location>
        <begin position="672"/>
        <end position="742"/>
    </location>
</feature>
<evidence type="ECO:0000256" key="4">
    <source>
        <dbReference type="ARBA" id="ARBA00022729"/>
    </source>
</evidence>
<dbReference type="InterPro" id="IPR017853">
    <property type="entry name" value="GH"/>
</dbReference>
<sequence>MSQIERHAEQLQLRLNSLLASMTLEEKVGQLTQYFYFPGFTTQTSFVEEEIRAGRVGSLLFVADPAQTNRLQRLAVEESRLGIPLLFGFDVIHGLRTIFPVPLGLAASWDPQLVEQVQTVAAREARAVGIHWAFAPMVDIARDPRWGRIVEGAGEDPYLGARLAAAHVRGFQGEGIGAPGRIAAGPKHFVGYGAALGGRDYDEVNLSENELRNVYLPPFAAAVEAGAENIMSSYVGINGVPAAADRRLLTDILRKELGFRGFVVSDANAVIDLTTHGLTRDDRDAALRAVQAGLDMEMALGIQFAGESGPQARPAAFTALPEAVRSGLLDEQLLDEAVRRVLALKIRLGLFERPYVDEAQAQAVLQAPAHRELARLAAERSAVLLRNTGILPLDRTKLRRLAVLGPLATDQRATLGPWVFVPDLASTVTILEGLRQAAGATLQVDYAPGVPLPTRPIPSPFAALDQLISGASPSAGATFDEQAEFARAVALARAADVAVLVLGEASDMSGEAASRSTLDLPGRQLELLEAVAATGTPVVLVLLCGRPLDLRRVVERTAAILVAWHPGSEGGHAVARLLFGEVAPGGKLPVSWPRSVGQVPLIYAHLRSHQPQTSGLRYWEEESTPLYPFGFGLSYGEVEYSDLRLSATTIGLQETLEVSVLLRNRSARPVEEVAQLYLHQRYGRAARPVRELKAFERVSLEPGEERTLRFIVGPEARRYWSAAAGAYVLDASVFDVWVGGSSQASLHAEFQVQEG</sequence>
<keyword evidence="6" id="KW-0326">Glycosidase</keyword>
<dbReference type="EMBL" id="AP019377">
    <property type="protein sequence ID" value="BBH96092.1"/>
    <property type="molecule type" value="Genomic_DNA"/>
</dbReference>
<dbReference type="InterPro" id="IPR051915">
    <property type="entry name" value="Cellulose_Degrad_GH3"/>
</dbReference>
<dbReference type="InterPro" id="IPR001764">
    <property type="entry name" value="Glyco_hydro_3_N"/>
</dbReference>
<dbReference type="InterPro" id="IPR036962">
    <property type="entry name" value="Glyco_hydro_3_N_sf"/>
</dbReference>
<dbReference type="Pfam" id="PF14310">
    <property type="entry name" value="Fn3-like"/>
    <property type="match status" value="1"/>
</dbReference>
<dbReference type="GO" id="GO:0008422">
    <property type="term" value="F:beta-glucosidase activity"/>
    <property type="evidence" value="ECO:0007669"/>
    <property type="project" value="UniProtKB-EC"/>
</dbReference>
<evidence type="ECO:0000256" key="6">
    <source>
        <dbReference type="ARBA" id="ARBA00023295"/>
    </source>
</evidence>
<comment type="catalytic activity">
    <reaction evidence="1">
        <text>Hydrolysis of terminal, non-reducing beta-D-glucosyl residues with release of beta-D-glucose.</text>
        <dbReference type="EC" id="3.2.1.21"/>
    </reaction>
</comment>
<gene>
    <name evidence="8" type="ORF">KTA_42910</name>
</gene>
<dbReference type="SUPFAM" id="SSF51445">
    <property type="entry name" value="(Trans)glycosidases"/>
    <property type="match status" value="1"/>
</dbReference>
<evidence type="ECO:0000256" key="2">
    <source>
        <dbReference type="ARBA" id="ARBA00005336"/>
    </source>
</evidence>